<keyword evidence="1" id="KW-0812">Transmembrane</keyword>
<dbReference type="Proteomes" id="UP000437862">
    <property type="component" value="Chromosome"/>
</dbReference>
<feature type="transmembrane region" description="Helical" evidence="1">
    <location>
        <begin position="23"/>
        <end position="45"/>
    </location>
</feature>
<proteinExistence type="predicted"/>
<reference evidence="3 4" key="1">
    <citation type="submission" date="2019-12" db="EMBL/GenBank/DDBJ databases">
        <title>Draft Genome Sequences of Six Type Strains of the Genus Massilia.</title>
        <authorList>
            <person name="Miess H."/>
            <person name="Frediansyah A."/>
            <person name="Goeker M."/>
            <person name="Gross H."/>
        </authorList>
    </citation>
    <scope>NUCLEOTIDE SEQUENCE [LARGE SCALE GENOMIC DNA]</scope>
    <source>
        <strain evidence="3 4">DSM 26639</strain>
    </source>
</reference>
<dbReference type="PROSITE" id="PS51186">
    <property type="entry name" value="GNAT"/>
    <property type="match status" value="1"/>
</dbReference>
<protein>
    <submittedName>
        <fullName evidence="3">GNAT family N-acetyltransferase</fullName>
    </submittedName>
</protein>
<dbReference type="Pfam" id="PF13508">
    <property type="entry name" value="Acetyltransf_7"/>
    <property type="match status" value="1"/>
</dbReference>
<evidence type="ECO:0000313" key="4">
    <source>
        <dbReference type="Proteomes" id="UP000437862"/>
    </source>
</evidence>
<keyword evidence="1" id="KW-1133">Transmembrane helix</keyword>
<accession>A0ABX6FN70</accession>
<name>A0ABX6FN70_9BURK</name>
<keyword evidence="1" id="KW-0472">Membrane</keyword>
<evidence type="ECO:0000313" key="3">
    <source>
        <dbReference type="EMBL" id="QGZ39024.1"/>
    </source>
</evidence>
<dbReference type="Gene3D" id="3.40.630.30">
    <property type="match status" value="1"/>
</dbReference>
<gene>
    <name evidence="3" type="ORF">GO485_08150</name>
</gene>
<dbReference type="InterPro" id="IPR016181">
    <property type="entry name" value="Acyl_CoA_acyltransferase"/>
</dbReference>
<feature type="domain" description="N-acetyltransferase" evidence="2">
    <location>
        <begin position="85"/>
        <end position="237"/>
    </location>
</feature>
<evidence type="ECO:0000256" key="1">
    <source>
        <dbReference type="SAM" id="Phobius"/>
    </source>
</evidence>
<organism evidence="3 4">
    <name type="scientific">Pseudoduganella flava</name>
    <dbReference type="NCBI Taxonomy" id="871742"/>
    <lineage>
        <taxon>Bacteria</taxon>
        <taxon>Pseudomonadati</taxon>
        <taxon>Pseudomonadota</taxon>
        <taxon>Betaproteobacteria</taxon>
        <taxon>Burkholderiales</taxon>
        <taxon>Oxalobacteraceae</taxon>
        <taxon>Telluria group</taxon>
        <taxon>Pseudoduganella</taxon>
    </lineage>
</organism>
<sequence>MKAAAAETGRGRVQYLAAPVARLFRVVMAFFDMIHAVFLGLPALFPHCRHRFVKRIARARARMLSFSPTATCARTTMSTRTSRTIEMRPAEAADQAFMEQLYASTRTAEQRMGACDARTEALLMALQFRARQTQLHALYPYGDVAVIVERERPIGALYVNYGADEIRILDISLLPECRNRGIGLGLLRSLQAQGVRMRVPVRLDVLPGSRAQRLFQRCGFTLNGANGLFLCMEWTPPLLT</sequence>
<keyword evidence="4" id="KW-1185">Reference proteome</keyword>
<dbReference type="SUPFAM" id="SSF55729">
    <property type="entry name" value="Acyl-CoA N-acyltransferases (Nat)"/>
    <property type="match status" value="1"/>
</dbReference>
<dbReference type="EMBL" id="CP046904">
    <property type="protein sequence ID" value="QGZ39024.1"/>
    <property type="molecule type" value="Genomic_DNA"/>
</dbReference>
<dbReference type="InterPro" id="IPR000182">
    <property type="entry name" value="GNAT_dom"/>
</dbReference>
<evidence type="ECO:0000259" key="2">
    <source>
        <dbReference type="PROSITE" id="PS51186"/>
    </source>
</evidence>